<keyword evidence="3 6" id="KW-0812">Transmembrane</keyword>
<feature type="transmembrane region" description="Helical" evidence="6">
    <location>
        <begin position="365"/>
        <end position="384"/>
    </location>
</feature>
<evidence type="ECO:0000256" key="4">
    <source>
        <dbReference type="ARBA" id="ARBA00022989"/>
    </source>
</evidence>
<evidence type="ECO:0000256" key="6">
    <source>
        <dbReference type="SAM" id="Phobius"/>
    </source>
</evidence>
<dbReference type="PANTHER" id="PTHR30509">
    <property type="entry name" value="P-HYDROXYBENZOIC ACID EFFLUX PUMP SUBUNIT-RELATED"/>
    <property type="match status" value="1"/>
</dbReference>
<organism evidence="7">
    <name type="scientific">Zooxanthella nutricula</name>
    <dbReference type="NCBI Taxonomy" id="1333877"/>
    <lineage>
        <taxon>Eukaryota</taxon>
        <taxon>Sar</taxon>
        <taxon>Alveolata</taxon>
        <taxon>Dinophyceae</taxon>
        <taxon>Peridiniales</taxon>
        <taxon>Peridiniales incertae sedis</taxon>
        <taxon>Zooxanthella</taxon>
    </lineage>
</organism>
<protein>
    <submittedName>
        <fullName evidence="7">Uncharacterized protein</fullName>
    </submittedName>
</protein>
<dbReference type="GO" id="GO:0005886">
    <property type="term" value="C:plasma membrane"/>
    <property type="evidence" value="ECO:0007669"/>
    <property type="project" value="UniProtKB-SubCell"/>
</dbReference>
<feature type="transmembrane region" description="Helical" evidence="6">
    <location>
        <begin position="262"/>
        <end position="281"/>
    </location>
</feature>
<proteinExistence type="predicted"/>
<feature type="transmembrane region" description="Helical" evidence="6">
    <location>
        <begin position="339"/>
        <end position="359"/>
    </location>
</feature>
<evidence type="ECO:0000256" key="1">
    <source>
        <dbReference type="ARBA" id="ARBA00004651"/>
    </source>
</evidence>
<feature type="transmembrane region" description="Helical" evidence="6">
    <location>
        <begin position="396"/>
        <end position="415"/>
    </location>
</feature>
<sequence>MVTFFPYPRWAQYKARDTAKELVHQLPLLWSTLQEQFSEPEPSNFGKDQIHRRLERLARLATTMEGHIAHSWYECFGRESWHHTRRILNALEKLIHQSYDRIYSTFSIAFTEEWGQLHNELMPRLQPHLEATCREVEVLLTVCIHTAFDGKLSEVEAIAIEKACAVVRQQEAELTAAFDQARRELVQERSQHRRAERCLAELMPEHVFGLNFSSFARLSLGFAEDLLQQRSNPHHLPRVSERPAFSSLWDKSVLLDPMHRNWALRAALAIFSGFAIGFHGYGDLFSSYNAGIACTASVLLSKFVGSAMVKNLGRIQGVVLGTVVGQLVHATLGASCDTLGLAAVALCLFLYGVLTLFTYYNSTQYSYIGCLLAANGCGTMLLGGCGSRSLDKEGSYDTISGTVVAIALIVVYDVLLPPGRASNIAHGGMRDSVRLLGSALEQHFDKSVEHVRFHKGELHDKIASAEGMGKEAFQEPRYWRTAWKDTVFSAAVATMYRVRYSLAAMEYAMAKGFVDGGAKNDVLCAIAETPACQRLAGLVQQKVQAIAPLVDIFVHEVEGRFPGFSSREAKHEYKVEMDAASRALMAEIAKHPVLAREAGPASLEEDPVCQVSMVFGSVLSMMASLREFQHAILRGD</sequence>
<keyword evidence="2" id="KW-1003">Cell membrane</keyword>
<evidence type="ECO:0000256" key="3">
    <source>
        <dbReference type="ARBA" id="ARBA00022692"/>
    </source>
</evidence>
<name>A0A7S2JJ34_9DINO</name>
<evidence type="ECO:0000256" key="2">
    <source>
        <dbReference type="ARBA" id="ARBA00022475"/>
    </source>
</evidence>
<comment type="subcellular location">
    <subcellularLocation>
        <location evidence="1">Cell membrane</location>
        <topology evidence="1">Multi-pass membrane protein</topology>
    </subcellularLocation>
</comment>
<reference evidence="7" key="1">
    <citation type="submission" date="2021-01" db="EMBL/GenBank/DDBJ databases">
        <authorList>
            <person name="Corre E."/>
            <person name="Pelletier E."/>
            <person name="Niang G."/>
            <person name="Scheremetjew M."/>
            <person name="Finn R."/>
            <person name="Kale V."/>
            <person name="Holt S."/>
            <person name="Cochrane G."/>
            <person name="Meng A."/>
            <person name="Brown T."/>
            <person name="Cohen L."/>
        </authorList>
    </citation>
    <scope>NUCLEOTIDE SEQUENCE</scope>
    <source>
        <strain evidence="7">RCC3387</strain>
    </source>
</reference>
<evidence type="ECO:0000313" key="7">
    <source>
        <dbReference type="EMBL" id="CAD9549227.1"/>
    </source>
</evidence>
<dbReference type="AlphaFoldDB" id="A0A7S2JJ34"/>
<keyword evidence="4 6" id="KW-1133">Transmembrane helix</keyword>
<dbReference type="EMBL" id="HBGW01029561">
    <property type="protein sequence ID" value="CAD9549227.1"/>
    <property type="molecule type" value="Transcribed_RNA"/>
</dbReference>
<evidence type="ECO:0000256" key="5">
    <source>
        <dbReference type="ARBA" id="ARBA00023136"/>
    </source>
</evidence>
<accession>A0A7S2JJ34</accession>
<dbReference type="PANTHER" id="PTHR30509:SF9">
    <property type="entry name" value="MULTIDRUG RESISTANCE PROTEIN MDTO"/>
    <property type="match status" value="1"/>
</dbReference>
<gene>
    <name evidence="7" type="ORF">BRAN1462_LOCUS18778</name>
</gene>
<keyword evidence="5 6" id="KW-0472">Membrane</keyword>